<evidence type="ECO:0000313" key="1">
    <source>
        <dbReference type="EMBL" id="VVP87256.1"/>
    </source>
</evidence>
<dbReference type="EMBL" id="CABVJG010000002">
    <property type="protein sequence ID" value="VVP87256.1"/>
    <property type="molecule type" value="Genomic_DNA"/>
</dbReference>
<name>A0A5E7SLB7_PSEFL</name>
<proteinExistence type="predicted"/>
<protein>
    <submittedName>
        <fullName evidence="1">Uncharacterized protein</fullName>
    </submittedName>
</protein>
<sequence>MNYAPETTPQIEETVRKVETTRVMEGTNRPFFGIRHP</sequence>
<organism evidence="1 2">
    <name type="scientific">Pseudomonas fluorescens</name>
    <dbReference type="NCBI Taxonomy" id="294"/>
    <lineage>
        <taxon>Bacteria</taxon>
        <taxon>Pseudomonadati</taxon>
        <taxon>Pseudomonadota</taxon>
        <taxon>Gammaproteobacteria</taxon>
        <taxon>Pseudomonadales</taxon>
        <taxon>Pseudomonadaceae</taxon>
        <taxon>Pseudomonas</taxon>
    </lineage>
</organism>
<gene>
    <name evidence="1" type="ORF">PS925_01053</name>
</gene>
<reference evidence="1 2" key="1">
    <citation type="submission" date="2019-09" db="EMBL/GenBank/DDBJ databases">
        <authorList>
            <person name="Chandra G."/>
            <person name="Truman W A."/>
        </authorList>
    </citation>
    <scope>NUCLEOTIDE SEQUENCE [LARGE SCALE GENOMIC DNA]</scope>
    <source>
        <strain evidence="1">PS925</strain>
    </source>
</reference>
<evidence type="ECO:0000313" key="2">
    <source>
        <dbReference type="Proteomes" id="UP000412311"/>
    </source>
</evidence>
<accession>A0A5E7SLB7</accession>
<dbReference type="AlphaFoldDB" id="A0A5E7SLB7"/>
<dbReference type="Proteomes" id="UP000412311">
    <property type="component" value="Unassembled WGS sequence"/>
</dbReference>